<keyword evidence="3" id="KW-1185">Reference proteome</keyword>
<organism evidence="2 3">
    <name type="scientific">Gulo gulo</name>
    <name type="common">Wolverine</name>
    <name type="synonym">Gluton</name>
    <dbReference type="NCBI Taxonomy" id="48420"/>
    <lineage>
        <taxon>Eukaryota</taxon>
        <taxon>Metazoa</taxon>
        <taxon>Chordata</taxon>
        <taxon>Craniata</taxon>
        <taxon>Vertebrata</taxon>
        <taxon>Euteleostomi</taxon>
        <taxon>Mammalia</taxon>
        <taxon>Eutheria</taxon>
        <taxon>Laurasiatheria</taxon>
        <taxon>Carnivora</taxon>
        <taxon>Caniformia</taxon>
        <taxon>Musteloidea</taxon>
        <taxon>Mustelidae</taxon>
        <taxon>Guloninae</taxon>
        <taxon>Gulo</taxon>
    </lineage>
</organism>
<evidence type="ECO:0000313" key="2">
    <source>
        <dbReference type="EMBL" id="VCX37837.1"/>
    </source>
</evidence>
<evidence type="ECO:0000313" key="3">
    <source>
        <dbReference type="Proteomes" id="UP000269945"/>
    </source>
</evidence>
<evidence type="ECO:0000256" key="1">
    <source>
        <dbReference type="SAM" id="MobiDB-lite"/>
    </source>
</evidence>
<dbReference type="AlphaFoldDB" id="A0A9X9Q7I4"/>
<accession>A0A9X9Q7I4</accession>
<comment type="caution">
    <text evidence="2">The sequence shown here is derived from an EMBL/GenBank/DDBJ whole genome shotgun (WGS) entry which is preliminary data.</text>
</comment>
<reference evidence="2 3" key="1">
    <citation type="submission" date="2018-10" db="EMBL/GenBank/DDBJ databases">
        <authorList>
            <person name="Ekblom R."/>
            <person name="Jareborg N."/>
        </authorList>
    </citation>
    <scope>NUCLEOTIDE SEQUENCE [LARGE SCALE GENOMIC DNA]</scope>
    <source>
        <tissue evidence="2">Muscle</tissue>
    </source>
</reference>
<dbReference type="Proteomes" id="UP000269945">
    <property type="component" value="Unassembled WGS sequence"/>
</dbReference>
<protein>
    <submittedName>
        <fullName evidence="2">Uncharacterized protein</fullName>
    </submittedName>
</protein>
<gene>
    <name evidence="2" type="ORF">BN2614_LOCUS3</name>
</gene>
<name>A0A9X9Q7I4_GULGU</name>
<sequence length="36" mass="4157">MTDNSWVRSSCKPLHPRLPTPPPTMSEKWLSNYSVI</sequence>
<feature type="region of interest" description="Disordered" evidence="1">
    <location>
        <begin position="1"/>
        <end position="23"/>
    </location>
</feature>
<proteinExistence type="predicted"/>
<dbReference type="EMBL" id="CYRY02043433">
    <property type="protein sequence ID" value="VCX37837.1"/>
    <property type="molecule type" value="Genomic_DNA"/>
</dbReference>